<proteinExistence type="predicted"/>
<comment type="caution">
    <text evidence="2">The sequence shown here is derived from an EMBL/GenBank/DDBJ whole genome shotgun (WGS) entry which is preliminary data.</text>
</comment>
<sequence length="166" mass="17395">MTSPSRAADWRPLLLALLAAGIASGAIMAFIMQWVLSAGPDLAWRAGNDSILEVSYVPSAQLFAVLAIGWGGFAALLSYLMGQNRRSIGGMLGAAFLGPWVLAIPLAFLLVIDAIFTANPALPMGDSPLLLGAVWAAACATLGTIAFFAVLKVARRARQRRATVDP</sequence>
<keyword evidence="1" id="KW-1133">Transmembrane helix</keyword>
<feature type="transmembrane region" description="Helical" evidence="1">
    <location>
        <begin position="12"/>
        <end position="36"/>
    </location>
</feature>
<name>A0ABT6KK21_9MICO</name>
<organism evidence="2 3">
    <name type="scientific">Antiquaquibacter oligotrophicus</name>
    <dbReference type="NCBI Taxonomy" id="2880260"/>
    <lineage>
        <taxon>Bacteria</taxon>
        <taxon>Bacillati</taxon>
        <taxon>Actinomycetota</taxon>
        <taxon>Actinomycetes</taxon>
        <taxon>Micrococcales</taxon>
        <taxon>Microbacteriaceae</taxon>
        <taxon>Antiquaquibacter</taxon>
    </lineage>
</organism>
<keyword evidence="3" id="KW-1185">Reference proteome</keyword>
<dbReference type="Proteomes" id="UP001160142">
    <property type="component" value="Unassembled WGS sequence"/>
</dbReference>
<accession>A0ABT6KK21</accession>
<evidence type="ECO:0000256" key="1">
    <source>
        <dbReference type="SAM" id="Phobius"/>
    </source>
</evidence>
<reference evidence="2 3" key="1">
    <citation type="submission" date="2023-04" db="EMBL/GenBank/DDBJ databases">
        <title>Genome Encyclopedia of Bacteria and Archaea VI: Functional Genomics of Type Strains.</title>
        <authorList>
            <person name="Whitman W."/>
        </authorList>
    </citation>
    <scope>NUCLEOTIDE SEQUENCE [LARGE SCALE GENOMIC DNA]</scope>
    <source>
        <strain evidence="2 3">SG_E_30_P1</strain>
    </source>
</reference>
<feature type="transmembrane region" description="Helical" evidence="1">
    <location>
        <begin position="129"/>
        <end position="151"/>
    </location>
</feature>
<dbReference type="EMBL" id="JARXVQ010000001">
    <property type="protein sequence ID" value="MDH6180041.1"/>
    <property type="molecule type" value="Genomic_DNA"/>
</dbReference>
<dbReference type="RefSeq" id="WP_322132409.1">
    <property type="nucleotide sequence ID" value="NZ_CP085036.1"/>
</dbReference>
<keyword evidence="1" id="KW-0472">Membrane</keyword>
<keyword evidence="1" id="KW-0812">Transmembrane</keyword>
<protein>
    <submittedName>
        <fullName evidence="2">ABC-type Co2+ transport system permease subunit</fullName>
    </submittedName>
</protein>
<feature type="transmembrane region" description="Helical" evidence="1">
    <location>
        <begin position="92"/>
        <end position="117"/>
    </location>
</feature>
<gene>
    <name evidence="2" type="ORF">M2152_000223</name>
</gene>
<feature type="transmembrane region" description="Helical" evidence="1">
    <location>
        <begin position="56"/>
        <end position="80"/>
    </location>
</feature>
<evidence type="ECO:0000313" key="3">
    <source>
        <dbReference type="Proteomes" id="UP001160142"/>
    </source>
</evidence>
<evidence type="ECO:0000313" key="2">
    <source>
        <dbReference type="EMBL" id="MDH6180041.1"/>
    </source>
</evidence>